<dbReference type="Pfam" id="PF00583">
    <property type="entry name" value="Acetyltransf_1"/>
    <property type="match status" value="1"/>
</dbReference>
<sequence>LPPSHFDVVKREFLRKASWGLSSLGAGVKRCHLISPVDGALIQELYTRDGSGTLITRDLYDGIRRAQVEDIGAIIDLITPLVRAGNLVQRSREVVEKDISSYFVYSRDDLVVACGQVKKWGDFAEVGCLVVHPDYQKDGRGNAMLGYLERFCLQSGVSNIFLLSTVTMGWFLDRGFKEAPFESLPESKREKVDKSRGSKVYLKTINGERDLDADELMWDT</sequence>
<feature type="non-terminal residue" evidence="5">
    <location>
        <position position="1"/>
    </location>
</feature>
<dbReference type="PANTHER" id="PTHR30602">
    <property type="entry name" value="AMINO-ACID ACETYLTRANSFERASE"/>
    <property type="match status" value="1"/>
</dbReference>
<accession>A0A9W7G989</accession>
<protein>
    <recommendedName>
        <fullName evidence="4">N-acetyltransferase domain-containing protein</fullName>
    </recommendedName>
</protein>
<evidence type="ECO:0000259" key="4">
    <source>
        <dbReference type="PROSITE" id="PS51186"/>
    </source>
</evidence>
<dbReference type="InterPro" id="IPR016181">
    <property type="entry name" value="Acyl_CoA_acyltransferase"/>
</dbReference>
<dbReference type="GO" id="GO:0006526">
    <property type="term" value="P:L-arginine biosynthetic process"/>
    <property type="evidence" value="ECO:0007669"/>
    <property type="project" value="InterPro"/>
</dbReference>
<organism evidence="5 6">
    <name type="scientific">Triparma retinervis</name>
    <dbReference type="NCBI Taxonomy" id="2557542"/>
    <lineage>
        <taxon>Eukaryota</taxon>
        <taxon>Sar</taxon>
        <taxon>Stramenopiles</taxon>
        <taxon>Ochrophyta</taxon>
        <taxon>Bolidophyceae</taxon>
        <taxon>Parmales</taxon>
        <taxon>Triparmaceae</taxon>
        <taxon>Triparma</taxon>
    </lineage>
</organism>
<comment type="caution">
    <text evidence="5">The sequence shown here is derived from an EMBL/GenBank/DDBJ whole genome shotgun (WGS) entry which is preliminary data.</text>
</comment>
<dbReference type="AlphaFoldDB" id="A0A9W7G989"/>
<name>A0A9W7G989_9STRA</name>
<reference evidence="5" key="1">
    <citation type="submission" date="2022-07" db="EMBL/GenBank/DDBJ databases">
        <title>Genome analysis of Parmales, a sister group of diatoms, reveals the evolutionary specialization of diatoms from phago-mixotrophs to photoautotrophs.</title>
        <authorList>
            <person name="Ban H."/>
            <person name="Sato S."/>
            <person name="Yoshikawa S."/>
            <person name="Kazumasa Y."/>
            <person name="Nakamura Y."/>
            <person name="Ichinomiya M."/>
            <person name="Saitoh K."/>
            <person name="Sato N."/>
            <person name="Blanc-Mathieu R."/>
            <person name="Endo H."/>
            <person name="Kuwata A."/>
            <person name="Ogata H."/>
        </authorList>
    </citation>
    <scope>NUCLEOTIDE SEQUENCE</scope>
</reference>
<dbReference type="EMBL" id="BRXZ01007966">
    <property type="protein sequence ID" value="GMI37215.1"/>
    <property type="molecule type" value="Genomic_DNA"/>
</dbReference>
<keyword evidence="2" id="KW-0808">Transferase</keyword>
<dbReference type="InterPro" id="IPR010167">
    <property type="entry name" value="NH2A_AcTrfase"/>
</dbReference>
<evidence type="ECO:0000313" key="5">
    <source>
        <dbReference type="EMBL" id="GMI37215.1"/>
    </source>
</evidence>
<feature type="domain" description="N-acetyltransferase" evidence="4">
    <location>
        <begin position="61"/>
        <end position="206"/>
    </location>
</feature>
<evidence type="ECO:0000256" key="3">
    <source>
        <dbReference type="ARBA" id="ARBA00023315"/>
    </source>
</evidence>
<gene>
    <name evidence="5" type="ORF">TrRE_jg6190</name>
</gene>
<dbReference type="GO" id="GO:0004042">
    <property type="term" value="F:L-glutamate N-acetyltransferase activity"/>
    <property type="evidence" value="ECO:0007669"/>
    <property type="project" value="InterPro"/>
</dbReference>
<keyword evidence="3" id="KW-0012">Acyltransferase</keyword>
<dbReference type="InterPro" id="IPR036393">
    <property type="entry name" value="AceGlu_kinase-like_sf"/>
</dbReference>
<dbReference type="PANTHER" id="PTHR30602:SF12">
    <property type="entry name" value="AMINO-ACID ACETYLTRANSFERASE NAGS1, CHLOROPLASTIC-RELATED"/>
    <property type="match status" value="1"/>
</dbReference>
<comment type="pathway">
    <text evidence="1">Amino-acid biosynthesis; L-arginine biosynthesis.</text>
</comment>
<evidence type="ECO:0000256" key="1">
    <source>
        <dbReference type="ARBA" id="ARBA00004730"/>
    </source>
</evidence>
<dbReference type="SUPFAM" id="SSF55729">
    <property type="entry name" value="Acyl-CoA N-acyltransferases (Nat)"/>
    <property type="match status" value="1"/>
</dbReference>
<dbReference type="Proteomes" id="UP001165082">
    <property type="component" value="Unassembled WGS sequence"/>
</dbReference>
<dbReference type="Gene3D" id="3.40.630.30">
    <property type="match status" value="1"/>
</dbReference>
<evidence type="ECO:0000256" key="2">
    <source>
        <dbReference type="ARBA" id="ARBA00022679"/>
    </source>
</evidence>
<proteinExistence type="predicted"/>
<dbReference type="InterPro" id="IPR000182">
    <property type="entry name" value="GNAT_dom"/>
</dbReference>
<dbReference type="OrthoDB" id="438291at2759"/>
<dbReference type="CDD" id="cd04301">
    <property type="entry name" value="NAT_SF"/>
    <property type="match status" value="1"/>
</dbReference>
<keyword evidence="6" id="KW-1185">Reference proteome</keyword>
<dbReference type="PROSITE" id="PS51186">
    <property type="entry name" value="GNAT"/>
    <property type="match status" value="1"/>
</dbReference>
<dbReference type="GO" id="GO:0005737">
    <property type="term" value="C:cytoplasm"/>
    <property type="evidence" value="ECO:0007669"/>
    <property type="project" value="InterPro"/>
</dbReference>
<dbReference type="Gene3D" id="3.40.1160.10">
    <property type="entry name" value="Acetylglutamate kinase-like"/>
    <property type="match status" value="1"/>
</dbReference>
<evidence type="ECO:0000313" key="6">
    <source>
        <dbReference type="Proteomes" id="UP001165082"/>
    </source>
</evidence>